<gene>
    <name evidence="1" type="ORF">Sango_2807400</name>
</gene>
<dbReference type="PANTHER" id="PTHR11439:SF496">
    <property type="entry name" value="RNA-DIRECTED DNA POLYMERASE"/>
    <property type="match status" value="1"/>
</dbReference>
<dbReference type="PANTHER" id="PTHR11439">
    <property type="entry name" value="GAG-POL-RELATED RETROTRANSPOSON"/>
    <property type="match status" value="1"/>
</dbReference>
<proteinExistence type="predicted"/>
<keyword evidence="2" id="KW-1185">Reference proteome</keyword>
<dbReference type="CDD" id="cd09272">
    <property type="entry name" value="RNase_HI_RT_Ty1"/>
    <property type="match status" value="1"/>
</dbReference>
<organism evidence="1 2">
    <name type="scientific">Sesamum angolense</name>
    <dbReference type="NCBI Taxonomy" id="2727404"/>
    <lineage>
        <taxon>Eukaryota</taxon>
        <taxon>Viridiplantae</taxon>
        <taxon>Streptophyta</taxon>
        <taxon>Embryophyta</taxon>
        <taxon>Tracheophyta</taxon>
        <taxon>Spermatophyta</taxon>
        <taxon>Magnoliopsida</taxon>
        <taxon>eudicotyledons</taxon>
        <taxon>Gunneridae</taxon>
        <taxon>Pentapetalae</taxon>
        <taxon>asterids</taxon>
        <taxon>lamiids</taxon>
        <taxon>Lamiales</taxon>
        <taxon>Pedaliaceae</taxon>
        <taxon>Sesamum</taxon>
    </lineage>
</organism>
<dbReference type="EMBL" id="JACGWL010000608">
    <property type="protein sequence ID" value="KAK4383111.1"/>
    <property type="molecule type" value="Genomic_DNA"/>
</dbReference>
<protein>
    <submittedName>
        <fullName evidence="1">Retrovirus-related Pol polyprotein from transposon TNT 1-94</fullName>
    </submittedName>
</protein>
<dbReference type="Proteomes" id="UP001289374">
    <property type="component" value="Unassembled WGS sequence"/>
</dbReference>
<name>A0AAE1VZU2_9LAMI</name>
<reference evidence="1" key="2">
    <citation type="journal article" date="2024" name="Plant">
        <title>Genomic evolution and insights into agronomic trait innovations of Sesamum species.</title>
        <authorList>
            <person name="Miao H."/>
            <person name="Wang L."/>
            <person name="Qu L."/>
            <person name="Liu H."/>
            <person name="Sun Y."/>
            <person name="Le M."/>
            <person name="Wang Q."/>
            <person name="Wei S."/>
            <person name="Zheng Y."/>
            <person name="Lin W."/>
            <person name="Duan Y."/>
            <person name="Cao H."/>
            <person name="Xiong S."/>
            <person name="Wang X."/>
            <person name="Wei L."/>
            <person name="Li C."/>
            <person name="Ma Q."/>
            <person name="Ju M."/>
            <person name="Zhao R."/>
            <person name="Li G."/>
            <person name="Mu C."/>
            <person name="Tian Q."/>
            <person name="Mei H."/>
            <person name="Zhang T."/>
            <person name="Gao T."/>
            <person name="Zhang H."/>
        </authorList>
    </citation>
    <scope>NUCLEOTIDE SEQUENCE</scope>
    <source>
        <strain evidence="1">K16</strain>
    </source>
</reference>
<accession>A0AAE1VZU2</accession>
<evidence type="ECO:0000313" key="1">
    <source>
        <dbReference type="EMBL" id="KAK4383111.1"/>
    </source>
</evidence>
<dbReference type="AlphaFoldDB" id="A0AAE1VZU2"/>
<sequence>MAAVLSASLYMTLDALSRGPRLRTFQTSPQRLKQSPKTDKELKWMLDIPCASAVGSIQYVAQCTKPDITYALRVTSICQACAGEAHWTAVKTIIKYLSMTKDVLLVYDGGELILEGFSNDSFQSDDDAESQSGFVFKLNGGVVAWKSSKQDTTVDSTTEAEYIAASDATKDTVWMKNYIQELGFGGVYLDLFRAFGV</sequence>
<comment type="caution">
    <text evidence="1">The sequence shown here is derived from an EMBL/GenBank/DDBJ whole genome shotgun (WGS) entry which is preliminary data.</text>
</comment>
<evidence type="ECO:0000313" key="2">
    <source>
        <dbReference type="Proteomes" id="UP001289374"/>
    </source>
</evidence>
<reference evidence="1" key="1">
    <citation type="submission" date="2020-06" db="EMBL/GenBank/DDBJ databases">
        <authorList>
            <person name="Li T."/>
            <person name="Hu X."/>
            <person name="Zhang T."/>
            <person name="Song X."/>
            <person name="Zhang H."/>
            <person name="Dai N."/>
            <person name="Sheng W."/>
            <person name="Hou X."/>
            <person name="Wei L."/>
        </authorList>
    </citation>
    <scope>NUCLEOTIDE SEQUENCE</scope>
    <source>
        <strain evidence="1">K16</strain>
        <tissue evidence="1">Leaf</tissue>
    </source>
</reference>